<reference evidence="3 4" key="1">
    <citation type="submission" date="2011-08" db="EMBL/GenBank/DDBJ databases">
        <title>The Genome Sequence of Johnsonella ignava ATCC 51276.</title>
        <authorList>
            <consortium name="The Broad Institute Genome Sequencing Platform"/>
            <person name="Earl A."/>
            <person name="Ward D."/>
            <person name="Feldgarden M."/>
            <person name="Gevers D."/>
            <person name="Izard J."/>
            <person name="Blanton J.M."/>
            <person name="Baranova O.V."/>
            <person name="Dewhirst F.E."/>
            <person name="Young S.K."/>
            <person name="Zeng Q."/>
            <person name="Gargeya S."/>
            <person name="Fitzgerald M."/>
            <person name="Haas B."/>
            <person name="Abouelleil A."/>
            <person name="Alvarado L."/>
            <person name="Arachchi H.M."/>
            <person name="Berlin A."/>
            <person name="Brown A."/>
            <person name="Chapman S.B."/>
            <person name="Chen Z."/>
            <person name="Dunbar C."/>
            <person name="Freedman E."/>
            <person name="Gearin G."/>
            <person name="Gellesch M."/>
            <person name="Goldberg J."/>
            <person name="Griggs A."/>
            <person name="Gujja S."/>
            <person name="Heiman D."/>
            <person name="Howarth C."/>
            <person name="Larson L."/>
            <person name="Lui A."/>
            <person name="MacDonald P.J.P."/>
            <person name="Montmayeur A."/>
            <person name="Murphy C."/>
            <person name="Neiman D."/>
            <person name="Pearson M."/>
            <person name="Priest M."/>
            <person name="Roberts A."/>
            <person name="Saif S."/>
            <person name="Shea T."/>
            <person name="Shenoy N."/>
            <person name="Sisk P."/>
            <person name="Stolte C."/>
            <person name="Sykes S."/>
            <person name="Wortman J."/>
            <person name="Nusbaum C."/>
            <person name="Birren B."/>
        </authorList>
    </citation>
    <scope>NUCLEOTIDE SEQUENCE [LARGE SCALE GENOMIC DNA]</scope>
    <source>
        <strain evidence="3 4">ATCC 51276</strain>
    </source>
</reference>
<keyword evidence="1" id="KW-0677">Repeat</keyword>
<evidence type="ECO:0000313" key="3">
    <source>
        <dbReference type="EMBL" id="EHI55980.1"/>
    </source>
</evidence>
<dbReference type="SUPFAM" id="SSF69360">
    <property type="entry name" value="Cell wall binding repeat"/>
    <property type="match status" value="1"/>
</dbReference>
<dbReference type="eggNOG" id="COG5263">
    <property type="taxonomic scope" value="Bacteria"/>
</dbReference>
<accession>G5GGS2</accession>
<dbReference type="HOGENOM" id="CLU_1370615_0_0_9"/>
<proteinExistence type="predicted"/>
<sequence>MNKKIISTNSNTKIVLLAAFAAFLAAGISSADISKFNTGPQYKTTADYTVLGKVNRIAKKKVPKIKHTTLNKKEIDTEGWNREKDGRWYYIQNGKRIVSSWIKDNERWFRFNEHGILEENSLINVNEKWYYAQQGGYIAEHQWFSINGNWYYAEDGGYLACNLWRYIDGKWYHFNERCELSVNTTIGDYRVNENGERVE</sequence>
<feature type="signal peptide" evidence="2">
    <location>
        <begin position="1"/>
        <end position="31"/>
    </location>
</feature>
<dbReference type="STRING" id="679200.HMPREF9333_00762"/>
<dbReference type="Pfam" id="PF01473">
    <property type="entry name" value="Choline_bind_1"/>
    <property type="match status" value="3"/>
</dbReference>
<dbReference type="RefSeq" id="WP_005539955.1">
    <property type="nucleotide sequence ID" value="NZ_JH378830.1"/>
</dbReference>
<evidence type="ECO:0008006" key="5">
    <source>
        <dbReference type="Google" id="ProtNLM"/>
    </source>
</evidence>
<evidence type="ECO:0000256" key="1">
    <source>
        <dbReference type="ARBA" id="ARBA00022737"/>
    </source>
</evidence>
<comment type="caution">
    <text evidence="3">The sequence shown here is derived from an EMBL/GenBank/DDBJ whole genome shotgun (WGS) entry which is preliminary data.</text>
</comment>
<gene>
    <name evidence="3" type="ORF">HMPREF9333_00762</name>
</gene>
<dbReference type="AlphaFoldDB" id="G5GGS2"/>
<protein>
    <recommendedName>
        <fullName evidence="5">Cell wall-binding repeat protein</fullName>
    </recommendedName>
</protein>
<dbReference type="Gene3D" id="2.10.270.10">
    <property type="entry name" value="Cholin Binding"/>
    <property type="match status" value="2"/>
</dbReference>
<dbReference type="InterPro" id="IPR018337">
    <property type="entry name" value="Cell_wall/Cho-bd_repeat"/>
</dbReference>
<dbReference type="OrthoDB" id="1912376at2"/>
<keyword evidence="2" id="KW-0732">Signal</keyword>
<keyword evidence="4" id="KW-1185">Reference proteome</keyword>
<evidence type="ECO:0000256" key="2">
    <source>
        <dbReference type="SAM" id="SignalP"/>
    </source>
</evidence>
<evidence type="ECO:0000313" key="4">
    <source>
        <dbReference type="Proteomes" id="UP000003011"/>
    </source>
</evidence>
<name>G5GGS2_9FIRM</name>
<feature type="chain" id="PRO_5003477077" description="Cell wall-binding repeat protein" evidence="2">
    <location>
        <begin position="32"/>
        <end position="199"/>
    </location>
</feature>
<organism evidence="3 4">
    <name type="scientific">Johnsonella ignava ATCC 51276</name>
    <dbReference type="NCBI Taxonomy" id="679200"/>
    <lineage>
        <taxon>Bacteria</taxon>
        <taxon>Bacillati</taxon>
        <taxon>Bacillota</taxon>
        <taxon>Clostridia</taxon>
        <taxon>Lachnospirales</taxon>
        <taxon>Lachnospiraceae</taxon>
        <taxon>Johnsonella</taxon>
    </lineage>
</organism>
<dbReference type="Proteomes" id="UP000003011">
    <property type="component" value="Unassembled WGS sequence"/>
</dbReference>
<dbReference type="EMBL" id="ACZL01000014">
    <property type="protein sequence ID" value="EHI55980.1"/>
    <property type="molecule type" value="Genomic_DNA"/>
</dbReference>